<evidence type="ECO:0000256" key="7">
    <source>
        <dbReference type="ARBA" id="ARBA00023157"/>
    </source>
</evidence>
<dbReference type="SUPFAM" id="SSF74650">
    <property type="entry name" value="Galactose mutarotase-like"/>
    <property type="match status" value="2"/>
</dbReference>
<proteinExistence type="inferred from homology"/>
<dbReference type="Gene3D" id="2.70.98.30">
    <property type="entry name" value="Golgi alpha-mannosidase II, domain 4"/>
    <property type="match status" value="2"/>
</dbReference>
<reference evidence="13" key="1">
    <citation type="submission" date="2022-11" db="UniProtKB">
        <authorList>
            <consortium name="WormBaseParasite"/>
        </authorList>
    </citation>
    <scope>IDENTIFICATION</scope>
</reference>
<dbReference type="SMART" id="SM00872">
    <property type="entry name" value="Alpha-mann_mid"/>
    <property type="match status" value="1"/>
</dbReference>
<dbReference type="SUPFAM" id="SSF88688">
    <property type="entry name" value="Families 57/38 glycoside transferase middle domain"/>
    <property type="match status" value="1"/>
</dbReference>
<evidence type="ECO:0000256" key="10">
    <source>
        <dbReference type="RuleBase" id="RU361199"/>
    </source>
</evidence>
<accession>A0A914E4E1</accession>
<dbReference type="WBParaSite" id="ACRNAN_scaffold5327.g13911.t1">
    <property type="protein sequence ID" value="ACRNAN_scaffold5327.g13911.t1"/>
    <property type="gene ID" value="ACRNAN_scaffold5327.g13911"/>
</dbReference>
<dbReference type="Gene3D" id="2.60.40.1360">
    <property type="match status" value="1"/>
</dbReference>
<dbReference type="EC" id="3.2.1.-" evidence="10"/>
<dbReference type="InterPro" id="IPR041147">
    <property type="entry name" value="GH38_C"/>
</dbReference>
<dbReference type="PANTHER" id="PTHR11607">
    <property type="entry name" value="ALPHA-MANNOSIDASE"/>
    <property type="match status" value="1"/>
</dbReference>
<keyword evidence="7" id="KW-1015">Disulfide bond</keyword>
<keyword evidence="6 10" id="KW-0862">Zinc</keyword>
<protein>
    <recommendedName>
        <fullName evidence="3 10">Alpha-mannosidase</fullName>
        <ecNumber evidence="10">3.2.1.-</ecNumber>
    </recommendedName>
</protein>
<dbReference type="InterPro" id="IPR050843">
    <property type="entry name" value="Glycosyl_Hydrlase_38"/>
</dbReference>
<dbReference type="GO" id="GO:0005764">
    <property type="term" value="C:lysosome"/>
    <property type="evidence" value="ECO:0007669"/>
    <property type="project" value="TreeGrafter"/>
</dbReference>
<evidence type="ECO:0000256" key="2">
    <source>
        <dbReference type="ARBA" id="ARBA00009792"/>
    </source>
</evidence>
<dbReference type="Gene3D" id="3.20.110.10">
    <property type="entry name" value="Glycoside hydrolase 38, N terminal domain"/>
    <property type="match status" value="1"/>
</dbReference>
<evidence type="ECO:0000256" key="6">
    <source>
        <dbReference type="ARBA" id="ARBA00022833"/>
    </source>
</evidence>
<dbReference type="InterPro" id="IPR000602">
    <property type="entry name" value="Glyco_hydro_38_N"/>
</dbReference>
<dbReference type="Proteomes" id="UP000887540">
    <property type="component" value="Unplaced"/>
</dbReference>
<dbReference type="InterPro" id="IPR011682">
    <property type="entry name" value="Glyco_hydro_38_C"/>
</dbReference>
<keyword evidence="12" id="KW-1185">Reference proteome</keyword>
<dbReference type="PANTHER" id="PTHR11607:SF3">
    <property type="entry name" value="LYSOSOMAL ALPHA-MANNOSIDASE"/>
    <property type="match status" value="1"/>
</dbReference>
<dbReference type="InterPro" id="IPR011330">
    <property type="entry name" value="Glyco_hydro/deAcase_b/a-brl"/>
</dbReference>
<keyword evidence="8" id="KW-0325">Glycoprotein</keyword>
<evidence type="ECO:0000256" key="4">
    <source>
        <dbReference type="ARBA" id="ARBA00022723"/>
    </source>
</evidence>
<keyword evidence="5 10" id="KW-0378">Hydrolase</keyword>
<evidence type="ECO:0000256" key="9">
    <source>
        <dbReference type="ARBA" id="ARBA00023295"/>
    </source>
</evidence>
<dbReference type="GO" id="GO:0006013">
    <property type="term" value="P:mannose metabolic process"/>
    <property type="evidence" value="ECO:0007669"/>
    <property type="project" value="InterPro"/>
</dbReference>
<keyword evidence="9 10" id="KW-0326">Glycosidase</keyword>
<name>A0A914E4E1_9BILA</name>
<evidence type="ECO:0000313" key="12">
    <source>
        <dbReference type="Proteomes" id="UP000887540"/>
    </source>
</evidence>
<comment type="catalytic activity">
    <reaction evidence="1">
        <text>Hydrolysis of terminal, non-reducing alpha-D-mannose residues in alpha-D-mannosides.</text>
        <dbReference type="EC" id="3.2.1.24"/>
    </reaction>
</comment>
<dbReference type="Pfam" id="PF01074">
    <property type="entry name" value="Glyco_hydro_38N"/>
    <property type="match status" value="1"/>
</dbReference>
<evidence type="ECO:0000256" key="1">
    <source>
        <dbReference type="ARBA" id="ARBA00000365"/>
    </source>
</evidence>
<sequence length="709" mass="78701">MANLKFLIFSLLLFFSDILADTCSYQNCNPVLTGSNVVNIHLIPHTHDDLGWLKTADMYYTGMGHNLVGGNSGVQYIISTVVDELIRNPKRRFSYCETGYMTRWIEDHTAEEIAQILTRSLSSLSNASFASVSQPIEKLERSVGLSQHHDGITGTSKEFVTQDYNMRMVLGVTSGEQALNAAVQSLSQTSKNNNQPLPSQSTCRQINESACAFTTNNQKFVVSVYNGNTQKLSTTVKIPVPLNNVSYTVVDGSATTIASEVYPTFNNPGQINNNLIAPYEIHFPVTVDPLGFKTYFLAQGNNPKDFEKENVITPPNFLAAGSISNGNISLQFDSFGFLSSYTNVKTGVTYPLKQEFAWYQGSSGNGQASGAYVFRPETQSPVSVATSASLTYVNSTLVQEVRQIFTPWLSQTIRLYPNQPIVEFEWTVGPIPKESSNPISKEIITRYTAPSITNNGVFYTDSNGRQLVQRNNQISKEIITRYTTPSIANNGVFYTDSNGRQLVQRKIMINDLNNGLVILTDRSEGGASINDGQVELMLHRRDFYDDGFGVDQPLDEPGRDGRGLVVRGKHWLLLAPTTEAQMLHRALAYSLFHQPVLTFSNYNTVADYSNNYITQYTGIKTALPPQLNLLTLKPINDTSVLIRLEHFYQKTEDATVASVDLANIFNNIKVNSAQELNLQATEVVSTLTSTTVQLNPMQIKTYLLQVQKT</sequence>
<dbReference type="Pfam" id="PF17677">
    <property type="entry name" value="Glyco_hydro38C2"/>
    <property type="match status" value="1"/>
</dbReference>
<evidence type="ECO:0000259" key="11">
    <source>
        <dbReference type="SMART" id="SM00872"/>
    </source>
</evidence>
<keyword evidence="4 10" id="KW-0479">Metal-binding</keyword>
<dbReference type="InterPro" id="IPR013780">
    <property type="entry name" value="Glyco_hydro_b"/>
</dbReference>
<dbReference type="Pfam" id="PF07748">
    <property type="entry name" value="Glyco_hydro_38C"/>
    <property type="match status" value="1"/>
</dbReference>
<feature type="signal peptide" evidence="10">
    <location>
        <begin position="1"/>
        <end position="20"/>
    </location>
</feature>
<dbReference type="InterPro" id="IPR028995">
    <property type="entry name" value="Glyco_hydro_57/38_cen_sf"/>
</dbReference>
<dbReference type="AlphaFoldDB" id="A0A914E4E1"/>
<keyword evidence="10" id="KW-0732">Signal</keyword>
<dbReference type="InterPro" id="IPR015341">
    <property type="entry name" value="Glyco_hydro_38_cen"/>
</dbReference>
<dbReference type="Gene3D" id="2.60.40.1180">
    <property type="entry name" value="Golgi alpha-mannosidase II"/>
    <property type="match status" value="1"/>
</dbReference>
<dbReference type="InterPro" id="IPR011013">
    <property type="entry name" value="Gal_mutarotase_sf_dom"/>
</dbReference>
<dbReference type="GO" id="GO:0030246">
    <property type="term" value="F:carbohydrate binding"/>
    <property type="evidence" value="ECO:0007669"/>
    <property type="project" value="InterPro"/>
</dbReference>
<dbReference type="Pfam" id="PF09261">
    <property type="entry name" value="Alpha-mann_mid"/>
    <property type="match status" value="1"/>
</dbReference>
<organism evidence="12 13">
    <name type="scientific">Acrobeloides nanus</name>
    <dbReference type="NCBI Taxonomy" id="290746"/>
    <lineage>
        <taxon>Eukaryota</taxon>
        <taxon>Metazoa</taxon>
        <taxon>Ecdysozoa</taxon>
        <taxon>Nematoda</taxon>
        <taxon>Chromadorea</taxon>
        <taxon>Rhabditida</taxon>
        <taxon>Tylenchina</taxon>
        <taxon>Cephalobomorpha</taxon>
        <taxon>Cephaloboidea</taxon>
        <taxon>Cephalobidae</taxon>
        <taxon>Acrobeloides</taxon>
    </lineage>
</organism>
<dbReference type="GO" id="GO:0046872">
    <property type="term" value="F:metal ion binding"/>
    <property type="evidence" value="ECO:0007669"/>
    <property type="project" value="UniProtKB-KW"/>
</dbReference>
<evidence type="ECO:0000256" key="8">
    <source>
        <dbReference type="ARBA" id="ARBA00023180"/>
    </source>
</evidence>
<feature type="chain" id="PRO_5038166872" description="Alpha-mannosidase" evidence="10">
    <location>
        <begin position="21"/>
        <end position="709"/>
    </location>
</feature>
<dbReference type="InterPro" id="IPR037094">
    <property type="entry name" value="Glyco_hydro_38_cen_sf"/>
</dbReference>
<feature type="domain" description="Glycoside hydrolase family 38 central" evidence="11">
    <location>
        <begin position="106"/>
        <end position="168"/>
    </location>
</feature>
<dbReference type="Gene3D" id="1.20.1270.50">
    <property type="entry name" value="Glycoside hydrolase family 38, central domain"/>
    <property type="match status" value="1"/>
</dbReference>
<dbReference type="InterPro" id="IPR027291">
    <property type="entry name" value="Glyco_hydro_38_N_sf"/>
</dbReference>
<evidence type="ECO:0000313" key="13">
    <source>
        <dbReference type="WBParaSite" id="ACRNAN_scaffold5327.g13911.t1"/>
    </source>
</evidence>
<dbReference type="GO" id="GO:0004559">
    <property type="term" value="F:alpha-mannosidase activity"/>
    <property type="evidence" value="ECO:0007669"/>
    <property type="project" value="UniProtKB-EC"/>
</dbReference>
<comment type="cofactor">
    <cofactor evidence="10">
        <name>Zn(2+)</name>
        <dbReference type="ChEBI" id="CHEBI:29105"/>
    </cofactor>
    <text evidence="10">Binds 1 zinc ion per subunit.</text>
</comment>
<evidence type="ECO:0000256" key="3">
    <source>
        <dbReference type="ARBA" id="ARBA00012752"/>
    </source>
</evidence>
<comment type="similarity">
    <text evidence="2 10">Belongs to the glycosyl hydrolase 38 family.</text>
</comment>
<evidence type="ECO:0000256" key="5">
    <source>
        <dbReference type="ARBA" id="ARBA00022801"/>
    </source>
</evidence>
<dbReference type="SUPFAM" id="SSF88713">
    <property type="entry name" value="Glycoside hydrolase/deacetylase"/>
    <property type="match status" value="1"/>
</dbReference>